<reference evidence="2" key="1">
    <citation type="journal article" date="2019" name="Sci. Rep.">
        <title>Draft genome of Tanacetum cinerariifolium, the natural source of mosquito coil.</title>
        <authorList>
            <person name="Yamashiro T."/>
            <person name="Shiraishi A."/>
            <person name="Satake H."/>
            <person name="Nakayama K."/>
        </authorList>
    </citation>
    <scope>NUCLEOTIDE SEQUENCE</scope>
</reference>
<protein>
    <submittedName>
        <fullName evidence="2">Uncharacterized protein</fullName>
    </submittedName>
</protein>
<dbReference type="EMBL" id="BKCJ010961709">
    <property type="protein sequence ID" value="GFC54565.1"/>
    <property type="molecule type" value="Genomic_DNA"/>
</dbReference>
<evidence type="ECO:0000313" key="2">
    <source>
        <dbReference type="EMBL" id="GFC54565.1"/>
    </source>
</evidence>
<organism evidence="2">
    <name type="scientific">Tanacetum cinerariifolium</name>
    <name type="common">Dalmatian daisy</name>
    <name type="synonym">Chrysanthemum cinerariifolium</name>
    <dbReference type="NCBI Taxonomy" id="118510"/>
    <lineage>
        <taxon>Eukaryota</taxon>
        <taxon>Viridiplantae</taxon>
        <taxon>Streptophyta</taxon>
        <taxon>Embryophyta</taxon>
        <taxon>Tracheophyta</taxon>
        <taxon>Spermatophyta</taxon>
        <taxon>Magnoliopsida</taxon>
        <taxon>eudicotyledons</taxon>
        <taxon>Gunneridae</taxon>
        <taxon>Pentapetalae</taxon>
        <taxon>asterids</taxon>
        <taxon>campanulids</taxon>
        <taxon>Asterales</taxon>
        <taxon>Asteraceae</taxon>
        <taxon>Asteroideae</taxon>
        <taxon>Anthemideae</taxon>
        <taxon>Anthemidinae</taxon>
        <taxon>Tanacetum</taxon>
    </lineage>
</organism>
<feature type="region of interest" description="Disordered" evidence="1">
    <location>
        <begin position="1"/>
        <end position="35"/>
    </location>
</feature>
<dbReference type="AlphaFoldDB" id="A0A699Q0Z4"/>
<gene>
    <name evidence="2" type="ORF">Tci_826535</name>
</gene>
<feature type="compositionally biased region" description="Polar residues" evidence="1">
    <location>
        <begin position="1"/>
        <end position="10"/>
    </location>
</feature>
<evidence type="ECO:0000256" key="1">
    <source>
        <dbReference type="SAM" id="MobiDB-lite"/>
    </source>
</evidence>
<proteinExistence type="predicted"/>
<feature type="non-terminal residue" evidence="2">
    <location>
        <position position="75"/>
    </location>
</feature>
<accession>A0A699Q0Z4</accession>
<name>A0A699Q0Z4_TANCI</name>
<comment type="caution">
    <text evidence="2">The sequence shown here is derived from an EMBL/GenBank/DDBJ whole genome shotgun (WGS) entry which is preliminary data.</text>
</comment>
<sequence length="75" mass="8349">MCSLSLNPTAKKSKKKKIPSSTQPRVSNDSREMNPPFITTHLQATEEFADTVVPNQSIEAFVMTKVQDNQLKVAD</sequence>